<accession>A0A170YXI3</accession>
<evidence type="ECO:0000313" key="2">
    <source>
        <dbReference type="EMBL" id="GAT62160.1"/>
    </source>
</evidence>
<dbReference type="AlphaFoldDB" id="A0A170YXI3"/>
<reference evidence="3" key="1">
    <citation type="submission" date="2016-04" db="EMBL/GenBank/DDBJ databases">
        <title>Draft genome sequence of Paludibacter jiangxiensis strain NM7.</title>
        <authorList>
            <person name="Qiu Y."/>
            <person name="Matsuura N."/>
            <person name="Ohashi A."/>
            <person name="Tourlousse M.D."/>
            <person name="Sekiguchi Y."/>
        </authorList>
    </citation>
    <scope>NUCLEOTIDE SEQUENCE [LARGE SCALE GENOMIC DNA]</scope>
    <source>
        <strain evidence="3">NM7</strain>
    </source>
</reference>
<name>A0A170YXI3_9BACT</name>
<dbReference type="EMBL" id="BDCR01000001">
    <property type="protein sequence ID" value="GAT62160.1"/>
    <property type="molecule type" value="Genomic_DNA"/>
</dbReference>
<protein>
    <submittedName>
        <fullName evidence="2">Uncharacterized protein</fullName>
    </submittedName>
</protein>
<evidence type="ECO:0000256" key="1">
    <source>
        <dbReference type="SAM" id="SignalP"/>
    </source>
</evidence>
<gene>
    <name evidence="2" type="ORF">PJIAN_1751</name>
</gene>
<feature type="chain" id="PRO_5007904923" evidence="1">
    <location>
        <begin position="22"/>
        <end position="160"/>
    </location>
</feature>
<comment type="caution">
    <text evidence="2">The sequence shown here is derived from an EMBL/GenBank/DDBJ whole genome shotgun (WGS) entry which is preliminary data.</text>
</comment>
<reference evidence="3" key="2">
    <citation type="journal article" date="2017" name="Genome Announc.">
        <title>Draft genome sequence of Paludibacter jiangxiensis NM7(T), a propionate-producing fermentative bacterium.</title>
        <authorList>
            <person name="Qiu Y.-L."/>
            <person name="Tourlousse D.M."/>
            <person name="Matsuura N."/>
            <person name="Ohashi A."/>
            <person name="Sekiguchi Y."/>
        </authorList>
    </citation>
    <scope>NUCLEOTIDE SEQUENCE [LARGE SCALE GENOMIC DNA]</scope>
    <source>
        <strain evidence="3">NM7</strain>
    </source>
</reference>
<keyword evidence="1" id="KW-0732">Signal</keyword>
<keyword evidence="3" id="KW-1185">Reference proteome</keyword>
<feature type="signal peptide" evidence="1">
    <location>
        <begin position="1"/>
        <end position="21"/>
    </location>
</feature>
<evidence type="ECO:0000313" key="3">
    <source>
        <dbReference type="Proteomes" id="UP000076586"/>
    </source>
</evidence>
<organism evidence="2 3">
    <name type="scientific">Paludibacter jiangxiensis</name>
    <dbReference type="NCBI Taxonomy" id="681398"/>
    <lineage>
        <taxon>Bacteria</taxon>
        <taxon>Pseudomonadati</taxon>
        <taxon>Bacteroidota</taxon>
        <taxon>Bacteroidia</taxon>
        <taxon>Bacteroidales</taxon>
        <taxon>Paludibacteraceae</taxon>
        <taxon>Paludibacter</taxon>
    </lineage>
</organism>
<proteinExistence type="predicted"/>
<sequence>MKFKCVFIVLFFCLTFTPSFCKKVKISNYKEIPVLTIKDTATNSIFDLVIACCKKCPYYIPERQFIFFRYESFFDEYILEAVLLNNVSVSNIRGGYLEYKKNNIIINDSVLIDNFFTRTNKIKNVPYNSDYEPLPYEPTSFSFVYIDNKFKLKFKYCICH</sequence>
<dbReference type="Proteomes" id="UP000076586">
    <property type="component" value="Unassembled WGS sequence"/>
</dbReference>